<dbReference type="SMART" id="SM00234">
    <property type="entry name" value="START"/>
    <property type="match status" value="1"/>
</dbReference>
<evidence type="ECO:0000313" key="4">
    <source>
        <dbReference type="WBParaSite" id="EEL_0000931501-mRNA-1"/>
    </source>
</evidence>
<feature type="compositionally biased region" description="Low complexity" evidence="1">
    <location>
        <begin position="1"/>
        <end position="15"/>
    </location>
</feature>
<dbReference type="InterPro" id="IPR023393">
    <property type="entry name" value="START-like_dom_sf"/>
</dbReference>
<dbReference type="CDD" id="cd00177">
    <property type="entry name" value="START"/>
    <property type="match status" value="1"/>
</dbReference>
<proteinExistence type="predicted"/>
<dbReference type="InterPro" id="IPR002913">
    <property type="entry name" value="START_lipid-bd_dom"/>
</dbReference>
<sequence>MNSAAITSTNTSSANYDNQNYEEGVRQANEALRDLMELVNTPGFEDHDGWKQKISNKNDVVYSKRYKMGKVFTMRTNFNFPLQQAFVEHWENFVDITQHNKNISSVKIVADLSSNTDIVYYAMNDISSIKGREFLMCRTFRRADNEIIEAARSFDLPGFEYNPQKIRGHIVLGGGRFRIHPKDSTKTIVDYVMCVDFKSPDIPKTIMDATLSMLIIQDAESIRKQIEKLKREAV</sequence>
<dbReference type="GO" id="GO:0008289">
    <property type="term" value="F:lipid binding"/>
    <property type="evidence" value="ECO:0007669"/>
    <property type="project" value="InterPro"/>
</dbReference>
<dbReference type="InterPro" id="IPR051869">
    <property type="entry name" value="STARD3"/>
</dbReference>
<name>A0A0R3S3H3_9BILA</name>
<keyword evidence="3" id="KW-1185">Reference proteome</keyword>
<evidence type="ECO:0000259" key="2">
    <source>
        <dbReference type="PROSITE" id="PS50848"/>
    </source>
</evidence>
<accession>A0A0R3S3H3</accession>
<evidence type="ECO:0000313" key="3">
    <source>
        <dbReference type="Proteomes" id="UP000050640"/>
    </source>
</evidence>
<evidence type="ECO:0000256" key="1">
    <source>
        <dbReference type="SAM" id="MobiDB-lite"/>
    </source>
</evidence>
<dbReference type="GO" id="GO:0005765">
    <property type="term" value="C:lysosomal membrane"/>
    <property type="evidence" value="ECO:0007669"/>
    <property type="project" value="TreeGrafter"/>
</dbReference>
<dbReference type="PROSITE" id="PS50848">
    <property type="entry name" value="START"/>
    <property type="match status" value="1"/>
</dbReference>
<dbReference type="GO" id="GO:0140284">
    <property type="term" value="C:endoplasmic reticulum-endosome membrane contact site"/>
    <property type="evidence" value="ECO:0007669"/>
    <property type="project" value="TreeGrafter"/>
</dbReference>
<dbReference type="AlphaFoldDB" id="A0A0R3S3H3"/>
<dbReference type="WBParaSite" id="EEL_0000931501-mRNA-1">
    <property type="protein sequence ID" value="EEL_0000931501-mRNA-1"/>
    <property type="gene ID" value="EEL_0000931501"/>
</dbReference>
<organism evidence="3 4">
    <name type="scientific">Elaeophora elaphi</name>
    <dbReference type="NCBI Taxonomy" id="1147741"/>
    <lineage>
        <taxon>Eukaryota</taxon>
        <taxon>Metazoa</taxon>
        <taxon>Ecdysozoa</taxon>
        <taxon>Nematoda</taxon>
        <taxon>Chromadorea</taxon>
        <taxon>Rhabditida</taxon>
        <taxon>Spirurina</taxon>
        <taxon>Spiruromorpha</taxon>
        <taxon>Filarioidea</taxon>
        <taxon>Onchocercidae</taxon>
        <taxon>Elaeophora</taxon>
    </lineage>
</organism>
<dbReference type="PANTHER" id="PTHR46121">
    <property type="entry name" value="STEROIDOGENIC ACUTE REGULATORY PROTEIN-LIKE"/>
    <property type="match status" value="1"/>
</dbReference>
<dbReference type="Gene3D" id="3.30.530.20">
    <property type="match status" value="1"/>
</dbReference>
<dbReference type="SUPFAM" id="SSF55961">
    <property type="entry name" value="Bet v1-like"/>
    <property type="match status" value="1"/>
</dbReference>
<feature type="region of interest" description="Disordered" evidence="1">
    <location>
        <begin position="1"/>
        <end position="20"/>
    </location>
</feature>
<dbReference type="GO" id="GO:0005789">
    <property type="term" value="C:endoplasmic reticulum membrane"/>
    <property type="evidence" value="ECO:0007669"/>
    <property type="project" value="TreeGrafter"/>
</dbReference>
<dbReference type="PANTHER" id="PTHR46121:SF3">
    <property type="entry name" value="STEROIDOGENIC ACUTE REGULATORY-LIKE PROTEIN 1"/>
    <property type="match status" value="1"/>
</dbReference>
<dbReference type="GO" id="GO:0099044">
    <property type="term" value="P:vesicle tethering to endoplasmic reticulum"/>
    <property type="evidence" value="ECO:0007669"/>
    <property type="project" value="TreeGrafter"/>
</dbReference>
<protein>
    <submittedName>
        <fullName evidence="4">START domain-containing protein</fullName>
    </submittedName>
</protein>
<dbReference type="GO" id="GO:0031902">
    <property type="term" value="C:late endosome membrane"/>
    <property type="evidence" value="ECO:0007669"/>
    <property type="project" value="TreeGrafter"/>
</dbReference>
<reference evidence="4" key="1">
    <citation type="submission" date="2017-02" db="UniProtKB">
        <authorList>
            <consortium name="WormBaseParasite"/>
        </authorList>
    </citation>
    <scope>IDENTIFICATION</scope>
</reference>
<dbReference type="Pfam" id="PF01852">
    <property type="entry name" value="START"/>
    <property type="match status" value="1"/>
</dbReference>
<feature type="domain" description="START" evidence="2">
    <location>
        <begin position="46"/>
        <end position="231"/>
    </location>
</feature>
<dbReference type="STRING" id="1147741.A0A0R3S3H3"/>
<dbReference type="Proteomes" id="UP000050640">
    <property type="component" value="Unplaced"/>
</dbReference>